<reference evidence="9" key="1">
    <citation type="journal article" date="2023" name="Comput. Struct. Biotechnol. J.">
        <title>Discovery of a novel marine Bacteroidetes with a rich repertoire of carbohydrate-active enzymes.</title>
        <authorList>
            <person name="Chen B."/>
            <person name="Liu G."/>
            <person name="Chen Q."/>
            <person name="Wang H."/>
            <person name="Liu L."/>
            <person name="Tang K."/>
        </authorList>
    </citation>
    <scope>NUCLEOTIDE SEQUENCE</scope>
    <source>
        <strain evidence="9">TK19036</strain>
    </source>
</reference>
<protein>
    <recommendedName>
        <fullName evidence="3">beta-galactosidase</fullName>
        <ecNumber evidence="3">3.2.1.23</ecNumber>
    </recommendedName>
</protein>
<comment type="similarity">
    <text evidence="2">Belongs to the glycosyl hydrolase 2 family.</text>
</comment>
<keyword evidence="5" id="KW-0326">Glycosidase</keyword>
<organism evidence="9">
    <name type="scientific">Roseihalotalea indica</name>
    <dbReference type="NCBI Taxonomy" id="2867963"/>
    <lineage>
        <taxon>Bacteria</taxon>
        <taxon>Pseudomonadati</taxon>
        <taxon>Bacteroidota</taxon>
        <taxon>Cytophagia</taxon>
        <taxon>Cytophagales</taxon>
        <taxon>Catalimonadaceae</taxon>
        <taxon>Roseihalotalea</taxon>
    </lineage>
</organism>
<feature type="domain" description="Glycoside hydrolase family 2 catalytic" evidence="7">
    <location>
        <begin position="330"/>
        <end position="482"/>
    </location>
</feature>
<name>A0AA49GPU0_9BACT</name>
<dbReference type="Gene3D" id="3.20.20.80">
    <property type="entry name" value="Glycosidases"/>
    <property type="match status" value="1"/>
</dbReference>
<dbReference type="GO" id="GO:0009341">
    <property type="term" value="C:beta-galactosidase complex"/>
    <property type="evidence" value="ECO:0007669"/>
    <property type="project" value="TreeGrafter"/>
</dbReference>
<dbReference type="SUPFAM" id="SSF51445">
    <property type="entry name" value="(Trans)glycosidases"/>
    <property type="match status" value="1"/>
</dbReference>
<dbReference type="PANTHER" id="PTHR46323">
    <property type="entry name" value="BETA-GALACTOSIDASE"/>
    <property type="match status" value="1"/>
</dbReference>
<dbReference type="Pfam" id="PF02836">
    <property type="entry name" value="Glyco_hydro_2_C"/>
    <property type="match status" value="1"/>
</dbReference>
<evidence type="ECO:0000256" key="1">
    <source>
        <dbReference type="ARBA" id="ARBA00001412"/>
    </source>
</evidence>
<proteinExistence type="inferred from homology"/>
<dbReference type="GO" id="GO:0004565">
    <property type="term" value="F:beta-galactosidase activity"/>
    <property type="evidence" value="ECO:0007669"/>
    <property type="project" value="UniProtKB-EC"/>
</dbReference>
<evidence type="ECO:0000256" key="5">
    <source>
        <dbReference type="ARBA" id="ARBA00023295"/>
    </source>
</evidence>
<evidence type="ECO:0000256" key="6">
    <source>
        <dbReference type="SAM" id="SignalP"/>
    </source>
</evidence>
<dbReference type="EMBL" id="CP120682">
    <property type="protein sequence ID" value="WKN38737.1"/>
    <property type="molecule type" value="Genomic_DNA"/>
</dbReference>
<dbReference type="InterPro" id="IPR050347">
    <property type="entry name" value="Bact_Beta-galactosidase"/>
</dbReference>
<feature type="chain" id="PRO_5041355227" description="beta-galactosidase" evidence="6">
    <location>
        <begin position="23"/>
        <end position="942"/>
    </location>
</feature>
<evidence type="ECO:0000259" key="8">
    <source>
        <dbReference type="Pfam" id="PF02837"/>
    </source>
</evidence>
<sequence>MMKFRFLIVFLGALAWSCHSTAPGDTINLAGDWAFKVDSLDQGEADQWFTQSFEETVSLPGSMATNGKGDNITLQTQWTGGIRNPEWYKDPNYAPYQPSGDSILFPFWLQPVKKYTGAAWYQREISIPDAWKGKTVLLNLERCHWESTVWVDEQKVGTQNSLSTAHQYDLTPYLTSGDHTLSIRIDNSIKVDVGENSHSISDHTQSNWNGMVGDIFLESRDQVYFSDIQLYPNAATQSVTVRGSIAHPATQEAPLQVTARMAGINFTQSFPEQSFTLETGKESTDFEIVYELGQEARLWGEFQPNLYEMSLMLEDGEERTEVIGFRKIVFKNRQFLINGRPSFLRGTLECAIFPETGYPPTDVDAWKEIFSTIQAHGLNHMRFHSWCPPEAAFRAADEMGVYLQVEAASWANQSTTLGDGKPVDQFVLDESERIVKAYGNHPSFMMMAYGNEPGGDHYSEFLADFVSNWKEKDNRRIYTSASGWPAIAENQFHVLPEPRIQAWGEELNSIINGQPPTTDYDFTDRMPEDTTAVVSHEIGQWCVYPDFKEIERYTGVLKANNFELFRKSLNEHRMGELAEDFLMASGKLQALCYKADIEGALRTKNQAGFQLLDLHDFPGQGTALVGVLNPFWEEKGYISPEEYSRFSNSTVPLVRLDKRIFVEGETMEAEVEIAHFGQKAFQNVTPSWVLKDSAGKKVAEGQLEAQNVPLGNAIPLGSLAYTFEALNQPRKLVLEVTVGTFSNSWDLWVYPPSPATISSSEVRHVSTLDENTLNELQNGGTVLWSLGKGKVAADKGGEVGVGFSSIFWNTAWTDNQKPHTLGILCDPEHPALQQFPTEFHSNWQWWDAMSHSDVVNLNQLSDEIQPIVRVIDDWVTNRSLGLVFEVKVGEGKLLISGVDLKNQLAQRPEARQLLKSLLSYMESDAFNPTVSLSSNQLLSIQK</sequence>
<dbReference type="GO" id="GO:0005990">
    <property type="term" value="P:lactose catabolic process"/>
    <property type="evidence" value="ECO:0007669"/>
    <property type="project" value="TreeGrafter"/>
</dbReference>
<keyword evidence="4 9" id="KW-0378">Hydrolase</keyword>
<dbReference type="PANTHER" id="PTHR46323:SF2">
    <property type="entry name" value="BETA-GALACTOSIDASE"/>
    <property type="match status" value="1"/>
</dbReference>
<comment type="catalytic activity">
    <reaction evidence="1">
        <text>Hydrolysis of terminal non-reducing beta-D-galactose residues in beta-D-galactosides.</text>
        <dbReference type="EC" id="3.2.1.23"/>
    </reaction>
</comment>
<dbReference type="InterPro" id="IPR017853">
    <property type="entry name" value="GH"/>
</dbReference>
<feature type="signal peptide" evidence="6">
    <location>
        <begin position="1"/>
        <end position="22"/>
    </location>
</feature>
<gene>
    <name evidence="9" type="ORF">K4G66_08475</name>
</gene>
<dbReference type="Pfam" id="PF02837">
    <property type="entry name" value="Glyco_hydro_2_N"/>
    <property type="match status" value="1"/>
</dbReference>
<keyword evidence="6" id="KW-0732">Signal</keyword>
<accession>A0AA49GPU0</accession>
<reference evidence="9" key="2">
    <citation type="journal article" date="2024" name="Antonie Van Leeuwenhoek">
        <title>Roseihalotalea indica gen. nov., sp. nov., a halophilic Bacteroidetes from mesopelagic Southwest Indian Ocean with higher carbohydrate metabolic potential.</title>
        <authorList>
            <person name="Chen B."/>
            <person name="Zhang M."/>
            <person name="Lin D."/>
            <person name="Ye J."/>
            <person name="Tang K."/>
        </authorList>
    </citation>
    <scope>NUCLEOTIDE SEQUENCE</scope>
    <source>
        <strain evidence="9">TK19036</strain>
    </source>
</reference>
<dbReference type="AlphaFoldDB" id="A0AA49GPU0"/>
<feature type="domain" description="Glycosyl hydrolases family 2 sugar binding" evidence="8">
    <location>
        <begin position="29"/>
        <end position="217"/>
    </location>
</feature>
<dbReference type="InterPro" id="IPR006104">
    <property type="entry name" value="Glyco_hydro_2_N"/>
</dbReference>
<dbReference type="EC" id="3.2.1.23" evidence="3"/>
<dbReference type="Gene3D" id="2.60.120.260">
    <property type="entry name" value="Galactose-binding domain-like"/>
    <property type="match status" value="1"/>
</dbReference>
<evidence type="ECO:0000256" key="3">
    <source>
        <dbReference type="ARBA" id="ARBA00012756"/>
    </source>
</evidence>
<evidence type="ECO:0000313" key="9">
    <source>
        <dbReference type="EMBL" id="WKN38737.1"/>
    </source>
</evidence>
<evidence type="ECO:0000259" key="7">
    <source>
        <dbReference type="Pfam" id="PF02836"/>
    </source>
</evidence>
<dbReference type="InterPro" id="IPR006103">
    <property type="entry name" value="Glyco_hydro_2_cat"/>
</dbReference>
<evidence type="ECO:0000256" key="4">
    <source>
        <dbReference type="ARBA" id="ARBA00022801"/>
    </source>
</evidence>
<evidence type="ECO:0000256" key="2">
    <source>
        <dbReference type="ARBA" id="ARBA00007401"/>
    </source>
</evidence>
<dbReference type="SUPFAM" id="SSF49785">
    <property type="entry name" value="Galactose-binding domain-like"/>
    <property type="match status" value="1"/>
</dbReference>
<dbReference type="InterPro" id="IPR008979">
    <property type="entry name" value="Galactose-bd-like_sf"/>
</dbReference>